<accession>A0A8S5SIL2</accession>
<sequence length="52" mass="5598">MKKFLAGVARAILLRGNEIIGVAQTLTDSTMDFSITAEEIRGGQGEIALYVE</sequence>
<name>A0A8S5SIL2_9CAUD</name>
<dbReference type="EMBL" id="BK032595">
    <property type="protein sequence ID" value="DAF50426.1"/>
    <property type="molecule type" value="Genomic_DNA"/>
</dbReference>
<protein>
    <submittedName>
        <fullName evidence="1">Uncharacterized protein</fullName>
    </submittedName>
</protein>
<evidence type="ECO:0000313" key="1">
    <source>
        <dbReference type="EMBL" id="DAF50426.1"/>
    </source>
</evidence>
<organism evidence="1">
    <name type="scientific">Siphoviridae sp. ctBCr48</name>
    <dbReference type="NCBI Taxonomy" id="2827802"/>
    <lineage>
        <taxon>Viruses</taxon>
        <taxon>Duplodnaviria</taxon>
        <taxon>Heunggongvirae</taxon>
        <taxon>Uroviricota</taxon>
        <taxon>Caudoviricetes</taxon>
    </lineage>
</organism>
<reference evidence="1" key="1">
    <citation type="journal article" date="2021" name="Proc. Natl. Acad. Sci. U.S.A.">
        <title>A Catalog of Tens of Thousands of Viruses from Human Metagenomes Reveals Hidden Associations with Chronic Diseases.</title>
        <authorList>
            <person name="Tisza M.J."/>
            <person name="Buck C.B."/>
        </authorList>
    </citation>
    <scope>NUCLEOTIDE SEQUENCE</scope>
    <source>
        <strain evidence="1">CtBCr48</strain>
    </source>
</reference>
<proteinExistence type="predicted"/>